<dbReference type="InterPro" id="IPR045144">
    <property type="entry name" value="TAF4"/>
</dbReference>
<proteinExistence type="inferred from homology"/>
<comment type="caution">
    <text evidence="9">The sequence shown here is derived from an EMBL/GenBank/DDBJ whole genome shotgun (WGS) entry which is preliminary data.</text>
</comment>
<evidence type="ECO:0000256" key="5">
    <source>
        <dbReference type="ARBA" id="ARBA00023242"/>
    </source>
</evidence>
<evidence type="ECO:0000256" key="3">
    <source>
        <dbReference type="ARBA" id="ARBA00023015"/>
    </source>
</evidence>
<dbReference type="GO" id="GO:0046982">
    <property type="term" value="F:protein heterodimerization activity"/>
    <property type="evidence" value="ECO:0007669"/>
    <property type="project" value="InterPro"/>
</dbReference>
<feature type="region of interest" description="Disordered" evidence="7">
    <location>
        <begin position="826"/>
        <end position="880"/>
    </location>
</feature>
<dbReference type="CDD" id="cd08045">
    <property type="entry name" value="HFD_TAF4"/>
    <property type="match status" value="1"/>
</dbReference>
<reference evidence="9 10" key="1">
    <citation type="submission" date="2024-01" db="EMBL/GenBank/DDBJ databases">
        <title>The genomes of 5 underutilized Papilionoideae crops provide insights into root nodulation and disease resistanc.</title>
        <authorList>
            <person name="Jiang F."/>
        </authorList>
    </citation>
    <scope>NUCLEOTIDE SEQUENCE [LARGE SCALE GENOMIC DNA]</scope>
    <source>
        <strain evidence="9">LVBAO_FW01</strain>
        <tissue evidence="9">Leaves</tissue>
    </source>
</reference>
<dbReference type="PANTHER" id="PTHR15138">
    <property type="entry name" value="TRANSCRIPTION INITIATION FACTOR TFIID SUBUNIT 4"/>
    <property type="match status" value="1"/>
</dbReference>
<dbReference type="GO" id="GO:0016251">
    <property type="term" value="F:RNA polymerase II general transcription initiation factor activity"/>
    <property type="evidence" value="ECO:0007669"/>
    <property type="project" value="TreeGrafter"/>
</dbReference>
<evidence type="ECO:0000256" key="7">
    <source>
        <dbReference type="SAM" id="MobiDB-lite"/>
    </source>
</evidence>
<feature type="region of interest" description="Disordered" evidence="7">
    <location>
        <begin position="292"/>
        <end position="357"/>
    </location>
</feature>
<comment type="subcellular location">
    <subcellularLocation>
        <location evidence="1">Nucleus</location>
    </subcellularLocation>
</comment>
<dbReference type="GO" id="GO:0006367">
    <property type="term" value="P:transcription initiation at RNA polymerase II promoter"/>
    <property type="evidence" value="ECO:0007669"/>
    <property type="project" value="TreeGrafter"/>
</dbReference>
<dbReference type="Pfam" id="PF12174">
    <property type="entry name" value="RST"/>
    <property type="match status" value="1"/>
</dbReference>
<keyword evidence="4" id="KW-0804">Transcription</keyword>
<evidence type="ECO:0000256" key="1">
    <source>
        <dbReference type="ARBA" id="ARBA00004123"/>
    </source>
</evidence>
<feature type="compositionally biased region" description="Polar residues" evidence="7">
    <location>
        <begin position="563"/>
        <end position="585"/>
    </location>
</feature>
<feature type="compositionally biased region" description="Basic and acidic residues" evidence="7">
    <location>
        <begin position="859"/>
        <end position="870"/>
    </location>
</feature>
<organism evidence="9 10">
    <name type="scientific">Canavalia gladiata</name>
    <name type="common">Sword bean</name>
    <name type="synonym">Dolichos gladiatus</name>
    <dbReference type="NCBI Taxonomy" id="3824"/>
    <lineage>
        <taxon>Eukaryota</taxon>
        <taxon>Viridiplantae</taxon>
        <taxon>Streptophyta</taxon>
        <taxon>Embryophyta</taxon>
        <taxon>Tracheophyta</taxon>
        <taxon>Spermatophyta</taxon>
        <taxon>Magnoliopsida</taxon>
        <taxon>eudicotyledons</taxon>
        <taxon>Gunneridae</taxon>
        <taxon>Pentapetalae</taxon>
        <taxon>rosids</taxon>
        <taxon>fabids</taxon>
        <taxon>Fabales</taxon>
        <taxon>Fabaceae</taxon>
        <taxon>Papilionoideae</taxon>
        <taxon>50 kb inversion clade</taxon>
        <taxon>NPAAA clade</taxon>
        <taxon>indigoferoid/millettioid clade</taxon>
        <taxon>Phaseoleae</taxon>
        <taxon>Canavalia</taxon>
    </lineage>
</organism>
<feature type="region of interest" description="Disordered" evidence="7">
    <location>
        <begin position="748"/>
        <end position="795"/>
    </location>
</feature>
<dbReference type="AlphaFoldDB" id="A0AAN9MBQ2"/>
<feature type="region of interest" description="Disordered" evidence="7">
    <location>
        <begin position="169"/>
        <end position="188"/>
    </location>
</feature>
<feature type="compositionally biased region" description="Polar residues" evidence="7">
    <location>
        <begin position="333"/>
        <end position="352"/>
    </location>
</feature>
<protein>
    <recommendedName>
        <fullName evidence="8">RST domain-containing protein</fullName>
    </recommendedName>
</protein>
<comment type="similarity">
    <text evidence="2">Belongs to the TAF4 family.</text>
</comment>
<dbReference type="Proteomes" id="UP001367508">
    <property type="component" value="Unassembled WGS sequence"/>
</dbReference>
<accession>A0AAN9MBQ2</accession>
<evidence type="ECO:0000313" key="10">
    <source>
        <dbReference type="Proteomes" id="UP001367508"/>
    </source>
</evidence>
<feature type="compositionally biased region" description="Polar residues" evidence="7">
    <location>
        <begin position="56"/>
        <end position="76"/>
    </location>
</feature>
<dbReference type="Pfam" id="PF05236">
    <property type="entry name" value="TAF4"/>
    <property type="match status" value="1"/>
</dbReference>
<feature type="compositionally biased region" description="Basic and acidic residues" evidence="7">
    <location>
        <begin position="748"/>
        <end position="768"/>
    </location>
</feature>
<sequence length="917" mass="100603">MDPSIVKLLEDDEDETMHSGADVEAFQAALNRDIGGDASTSQLSDLDAGKSLTIDSFLSEGSNNSLDQSLSKWPTSSHDKQTDCQNQEPKIAQQQEQHSSEMEMKEQGPLAEQLQNVASQDANKQSLDDSHQISQTNGIENSEKDPVFNHEAVKTHNPNPNHESQYAKLQQMSNQQATVNEQPSSQINRNKQVPFGLLLPILIPQLAKDRAMQLQTLFNKLKKDEIPKDHFVRLMKGIVGDQMLRLALAKVQLQTRSSSGPSGQQHPVRMPNVNSGATKFNDPHALAQLHQRSMNAAADQSRNTSSAVQVKNEPTYPTVDINSKKSQELDVQGESQGVQLNQLPTSSSNPVNHETERSSLHIQGINKQQQQHLHFPSAYGSTGGNYNHFSGSTSSSTSSLRQHPHDSHMRQIPHQSIGPSQLGGATQGLIGMTKLEQPNSFNDPKRMPGGSASPVVNNTVSQQTSNSWQSSANKEQNSGLFSSVSYVKKEHNDLSNEQQHRHNLSKLHGLHSVNSAQNEQGSSANQGTLKEDFSRGLPAAASMPHTASASLLPLNSASPSVSQLDPSVTLSSQIPSNTSVINSRTPLKKPSPGQKKPLEALGSSPPPPSKKQKVSGASMEQSIEQLNDVTAVSGVDLREEEEQLFSGPKEDSRVSEASRRVVQEEEESLILQKAPLQRKLSEIITECGLKGISNDLKRCLSLCVEERMRGVISNMIRMSKQRVDFEKTRHQTVVTSDVRQQIMTMNRKAREEWEKKQAETEKLRKSNDVEGNGGIDVDKEKDEGHTKSTKVNKEVDDKMRANAANVAARAAVGGDDMLSKWQLMAEQARKKREGGMDTSSGSQPAKDVSRKSSSTTGRSTKENQAREKKGPTSLATSDIVTTQQTEILEAKNLEEEIRDLGLLENLGEIMPLHLKLV</sequence>
<name>A0AAN9MBQ2_CANGL</name>
<feature type="compositionally biased region" description="Basic and acidic residues" evidence="7">
    <location>
        <begin position="776"/>
        <end position="795"/>
    </location>
</feature>
<feature type="domain" description="RST" evidence="8">
    <location>
        <begin position="186"/>
        <end position="257"/>
    </location>
</feature>
<feature type="region of interest" description="Disordered" evidence="7">
    <location>
        <begin position="56"/>
        <end position="146"/>
    </location>
</feature>
<feature type="compositionally biased region" description="Polar residues" evidence="7">
    <location>
        <begin position="454"/>
        <end position="476"/>
    </location>
</feature>
<feature type="region of interest" description="Disordered" evidence="7">
    <location>
        <begin position="375"/>
        <end position="476"/>
    </location>
</feature>
<evidence type="ECO:0000256" key="4">
    <source>
        <dbReference type="ARBA" id="ARBA00023163"/>
    </source>
</evidence>
<feature type="compositionally biased region" description="Polar residues" evidence="7">
    <location>
        <begin position="292"/>
        <end position="309"/>
    </location>
</feature>
<dbReference type="InterPro" id="IPR022003">
    <property type="entry name" value="RST"/>
</dbReference>
<feature type="compositionally biased region" description="Low complexity" evidence="7">
    <location>
        <begin position="390"/>
        <end position="399"/>
    </location>
</feature>
<gene>
    <name evidence="9" type="ORF">VNO77_11166</name>
</gene>
<dbReference type="FunFam" id="1.10.20.10:FF:000015">
    <property type="entry name" value="Transcription initiation factor TFIID subunit 4B"/>
    <property type="match status" value="1"/>
</dbReference>
<feature type="compositionally biased region" description="Polar residues" evidence="7">
    <location>
        <begin position="113"/>
        <end position="125"/>
    </location>
</feature>
<comment type="function">
    <text evidence="6">TAFs are components of the transcription factor IID (TFIID) complex that is essential for mediating regulation of RNA polymerase transcription.</text>
</comment>
<feature type="compositionally biased region" description="Polar residues" evidence="7">
    <location>
        <begin position="255"/>
        <end position="265"/>
    </location>
</feature>
<dbReference type="GO" id="GO:0003677">
    <property type="term" value="F:DNA binding"/>
    <property type="evidence" value="ECO:0007669"/>
    <property type="project" value="TreeGrafter"/>
</dbReference>
<dbReference type="InterPro" id="IPR007900">
    <property type="entry name" value="TAF4_C"/>
</dbReference>
<dbReference type="EMBL" id="JAYMYQ010000002">
    <property type="protein sequence ID" value="KAK7351599.1"/>
    <property type="molecule type" value="Genomic_DNA"/>
</dbReference>
<feature type="region of interest" description="Disordered" evidence="7">
    <location>
        <begin position="255"/>
        <end position="280"/>
    </location>
</feature>
<keyword evidence="10" id="KW-1185">Reference proteome</keyword>
<feature type="region of interest" description="Disordered" evidence="7">
    <location>
        <begin position="557"/>
        <end position="620"/>
    </location>
</feature>
<evidence type="ECO:0000313" key="9">
    <source>
        <dbReference type="EMBL" id="KAK7351599.1"/>
    </source>
</evidence>
<keyword evidence="5" id="KW-0539">Nucleus</keyword>
<evidence type="ECO:0000256" key="2">
    <source>
        <dbReference type="ARBA" id="ARBA00006178"/>
    </source>
</evidence>
<evidence type="ECO:0000256" key="6">
    <source>
        <dbReference type="ARBA" id="ARBA00058775"/>
    </source>
</evidence>
<evidence type="ECO:0000259" key="8">
    <source>
        <dbReference type="PROSITE" id="PS51879"/>
    </source>
</evidence>
<dbReference type="InterPro" id="IPR009072">
    <property type="entry name" value="Histone-fold"/>
</dbReference>
<dbReference type="PANTHER" id="PTHR15138:SF14">
    <property type="entry name" value="TRANSCRIPTION INITIATION FACTOR TFIID SUBUNIT 4"/>
    <property type="match status" value="1"/>
</dbReference>
<dbReference type="PROSITE" id="PS51879">
    <property type="entry name" value="RST"/>
    <property type="match status" value="1"/>
</dbReference>
<keyword evidence="3" id="KW-0805">Transcription regulation</keyword>
<dbReference type="GO" id="GO:0005669">
    <property type="term" value="C:transcription factor TFIID complex"/>
    <property type="evidence" value="ECO:0007669"/>
    <property type="project" value="InterPro"/>
</dbReference>
<dbReference type="Gene3D" id="1.10.20.10">
    <property type="entry name" value="Histone, subunit A"/>
    <property type="match status" value="1"/>
</dbReference>